<organism evidence="5 6">
    <name type="scientific">Paractinoplanes lichenicola</name>
    <dbReference type="NCBI Taxonomy" id="2802976"/>
    <lineage>
        <taxon>Bacteria</taxon>
        <taxon>Bacillati</taxon>
        <taxon>Actinomycetota</taxon>
        <taxon>Actinomycetes</taxon>
        <taxon>Micromonosporales</taxon>
        <taxon>Micromonosporaceae</taxon>
        <taxon>Paractinoplanes</taxon>
    </lineage>
</organism>
<evidence type="ECO:0000256" key="3">
    <source>
        <dbReference type="ARBA" id="ARBA00023163"/>
    </source>
</evidence>
<dbReference type="SMART" id="SM00421">
    <property type="entry name" value="HTH_LUXR"/>
    <property type="match status" value="1"/>
</dbReference>
<dbReference type="InterPro" id="IPR000792">
    <property type="entry name" value="Tscrpt_reg_LuxR_C"/>
</dbReference>
<evidence type="ECO:0000313" key="5">
    <source>
        <dbReference type="EMBL" id="MBL7260075.1"/>
    </source>
</evidence>
<comment type="caution">
    <text evidence="5">The sequence shown here is derived from an EMBL/GenBank/DDBJ whole genome shotgun (WGS) entry which is preliminary data.</text>
</comment>
<dbReference type="InterPro" id="IPR036388">
    <property type="entry name" value="WH-like_DNA-bd_sf"/>
</dbReference>
<sequence length="159" mass="17003">MVCAAQLRDSLGDTAGALDDLEKAIVMTEVRRNALPFLGWLRHGTPIGTILLRLSGHVASPWLDTVVQAAAGSTDIVHHYSARTPPPDPAPGDPGHQALTPRERDVLAELARGATYADIAAAHFIAESTVKTHVSSLYAKLGVSRRSEALATARRERLI</sequence>
<dbReference type="PROSITE" id="PS50043">
    <property type="entry name" value="HTH_LUXR_2"/>
    <property type="match status" value="1"/>
</dbReference>
<gene>
    <name evidence="5" type="ORF">JKJ07_37710</name>
</gene>
<dbReference type="EMBL" id="JAENHO010000013">
    <property type="protein sequence ID" value="MBL7260075.1"/>
    <property type="molecule type" value="Genomic_DNA"/>
</dbReference>
<keyword evidence="3" id="KW-0804">Transcription</keyword>
<keyword evidence="6" id="KW-1185">Reference proteome</keyword>
<evidence type="ECO:0000256" key="1">
    <source>
        <dbReference type="ARBA" id="ARBA00023015"/>
    </source>
</evidence>
<keyword evidence="2" id="KW-0238">DNA-binding</keyword>
<proteinExistence type="predicted"/>
<dbReference type="PANTHER" id="PTHR44688:SF16">
    <property type="entry name" value="DNA-BINDING TRANSCRIPTIONAL ACTIVATOR DEVR_DOSR"/>
    <property type="match status" value="1"/>
</dbReference>
<accession>A0ABS1W012</accession>
<dbReference type="PRINTS" id="PR00038">
    <property type="entry name" value="HTHLUXR"/>
</dbReference>
<name>A0ABS1W012_9ACTN</name>
<keyword evidence="1" id="KW-0805">Transcription regulation</keyword>
<dbReference type="CDD" id="cd06170">
    <property type="entry name" value="LuxR_C_like"/>
    <property type="match status" value="1"/>
</dbReference>
<dbReference type="PANTHER" id="PTHR44688">
    <property type="entry name" value="DNA-BINDING TRANSCRIPTIONAL ACTIVATOR DEVR_DOSR"/>
    <property type="match status" value="1"/>
</dbReference>
<dbReference type="Pfam" id="PF00196">
    <property type="entry name" value="GerE"/>
    <property type="match status" value="1"/>
</dbReference>
<feature type="domain" description="HTH luxR-type" evidence="4">
    <location>
        <begin position="92"/>
        <end position="157"/>
    </location>
</feature>
<dbReference type="Proteomes" id="UP000598996">
    <property type="component" value="Unassembled WGS sequence"/>
</dbReference>
<dbReference type="InterPro" id="IPR016032">
    <property type="entry name" value="Sig_transdc_resp-reg_C-effctor"/>
</dbReference>
<protein>
    <submittedName>
        <fullName evidence="5">Helix-turn-helix transcriptional regulator</fullName>
    </submittedName>
</protein>
<reference evidence="5 6" key="1">
    <citation type="submission" date="2021-01" db="EMBL/GenBank/DDBJ databases">
        <title>Actinoplanes sp. nov. LDG1-01 isolated from lichen.</title>
        <authorList>
            <person name="Saeng-In P."/>
            <person name="Phongsopitanun W."/>
            <person name="Kanchanasin P."/>
            <person name="Yuki M."/>
            <person name="Kudo T."/>
            <person name="Ohkuma M."/>
            <person name="Tanasupawat S."/>
        </authorList>
    </citation>
    <scope>NUCLEOTIDE SEQUENCE [LARGE SCALE GENOMIC DNA]</scope>
    <source>
        <strain evidence="5 6">LDG1-01</strain>
    </source>
</reference>
<evidence type="ECO:0000313" key="6">
    <source>
        <dbReference type="Proteomes" id="UP000598996"/>
    </source>
</evidence>
<dbReference type="Gene3D" id="1.10.10.10">
    <property type="entry name" value="Winged helix-like DNA-binding domain superfamily/Winged helix DNA-binding domain"/>
    <property type="match status" value="1"/>
</dbReference>
<evidence type="ECO:0000259" key="4">
    <source>
        <dbReference type="PROSITE" id="PS50043"/>
    </source>
</evidence>
<evidence type="ECO:0000256" key="2">
    <source>
        <dbReference type="ARBA" id="ARBA00023125"/>
    </source>
</evidence>
<dbReference type="SUPFAM" id="SSF46894">
    <property type="entry name" value="C-terminal effector domain of the bipartite response regulators"/>
    <property type="match status" value="1"/>
</dbReference>